<keyword evidence="2" id="KW-1185">Reference proteome</keyword>
<organism evidence="1 2">
    <name type="scientific">Gordonia phage Vine</name>
    <dbReference type="NCBI Taxonomy" id="2857501"/>
    <lineage>
        <taxon>Viruses</taxon>
        <taxon>Duplodnaviria</taxon>
        <taxon>Heunggongvirae</taxon>
        <taxon>Uroviricota</taxon>
        <taxon>Caudoviricetes</taxon>
        <taxon>Ponsvirus</taxon>
        <taxon>Ponsvirus vine</taxon>
    </lineage>
</organism>
<protein>
    <submittedName>
        <fullName evidence="1">Uncharacterized protein</fullName>
    </submittedName>
</protein>
<dbReference type="EMBL" id="MZ622167">
    <property type="protein sequence ID" value="QZD97740.1"/>
    <property type="molecule type" value="Genomic_DNA"/>
</dbReference>
<dbReference type="Proteomes" id="UP000827818">
    <property type="component" value="Segment"/>
</dbReference>
<name>A0AAE8BVA1_9CAUD</name>
<evidence type="ECO:0000313" key="1">
    <source>
        <dbReference type="EMBL" id="QZD97740.1"/>
    </source>
</evidence>
<evidence type="ECO:0000313" key="2">
    <source>
        <dbReference type="Proteomes" id="UP000827818"/>
    </source>
</evidence>
<reference evidence="1 2" key="1">
    <citation type="submission" date="2021-07" db="EMBL/GenBank/DDBJ databases">
        <authorList>
            <person name="Asche M.J."/>
            <person name="Box R.E."/>
            <person name="Grosz K.R."/>
            <person name="Hilfiker G.E."/>
            <person name="Lawrence N.C."/>
            <person name="Rodriguez X.F."/>
            <person name="Schneider G.T."/>
            <person name="Ziemann C.M."/>
            <person name="Chia C.P."/>
            <person name="Williams D.C."/>
            <person name="Garlena R.A."/>
            <person name="Russell D.A."/>
            <person name="Pope W.H."/>
            <person name="Jacobs-Sera D."/>
            <person name="Hatfull G.F."/>
        </authorList>
    </citation>
    <scope>NUCLEOTIDE SEQUENCE [LARGE SCALE GENOMIC DNA]</scope>
</reference>
<accession>A0AAE8BVA1</accession>
<dbReference type="RefSeq" id="YP_010663448.1">
    <property type="nucleotide sequence ID" value="NC_070897.1"/>
</dbReference>
<dbReference type="KEGG" id="vg:77939472"/>
<proteinExistence type="predicted"/>
<sequence>MNTTVSCNGINHRDEGKETTCRKCGRAVVRRKDGKRWDVRHYYTEAGNQRTAYSCWWPQHDCKQADIEAHTEAVARDIAAGKLVPQQRVIVARGRKVAKGRTGVITWVGEGEYGTRARVQPDDDTEAFFIDAKNLDVTA</sequence>
<gene>
    <name evidence="1" type="primary">31</name>
    <name evidence="1" type="ORF">SEA_VINE_31</name>
</gene>
<dbReference type="GeneID" id="77939472"/>